<keyword evidence="11 19" id="KW-1133">Transmembrane helix</keyword>
<feature type="binding site" evidence="18">
    <location>
        <position position="545"/>
    </location>
    <ligand>
        <name>ATP</name>
        <dbReference type="ChEBI" id="CHEBI:30616"/>
    </ligand>
</feature>
<evidence type="ECO:0000256" key="9">
    <source>
        <dbReference type="ARBA" id="ARBA00022777"/>
    </source>
</evidence>
<evidence type="ECO:0000256" key="14">
    <source>
        <dbReference type="ARBA" id="ARBA00023170"/>
    </source>
</evidence>
<dbReference type="CDD" id="cd00028">
    <property type="entry name" value="B_lectin"/>
    <property type="match status" value="1"/>
</dbReference>
<keyword evidence="6 19" id="KW-0812">Transmembrane</keyword>
<keyword evidence="7 20" id="KW-0732">Signal</keyword>
<dbReference type="PROSITE" id="PS50948">
    <property type="entry name" value="PAN"/>
    <property type="match status" value="1"/>
</dbReference>
<dbReference type="Proteomes" id="UP000327013">
    <property type="component" value="Chromosome 2"/>
</dbReference>
<dbReference type="PROSITE" id="PS50011">
    <property type="entry name" value="PROTEIN_KINASE_DOM"/>
    <property type="match status" value="1"/>
</dbReference>
<evidence type="ECO:0000256" key="13">
    <source>
        <dbReference type="ARBA" id="ARBA00023157"/>
    </source>
</evidence>
<evidence type="ECO:0000256" key="11">
    <source>
        <dbReference type="ARBA" id="ARBA00022989"/>
    </source>
</evidence>
<keyword evidence="8 18" id="KW-0547">Nucleotide-binding</keyword>
<dbReference type="InterPro" id="IPR003609">
    <property type="entry name" value="Pan_app"/>
</dbReference>
<dbReference type="OrthoDB" id="619632at2759"/>
<evidence type="ECO:0000259" key="23">
    <source>
        <dbReference type="PROSITE" id="PS50948"/>
    </source>
</evidence>
<dbReference type="GO" id="GO:0004674">
    <property type="term" value="F:protein serine/threonine kinase activity"/>
    <property type="evidence" value="ECO:0007669"/>
    <property type="project" value="UniProtKB-KW"/>
</dbReference>
<dbReference type="PANTHER" id="PTHR47974">
    <property type="entry name" value="OS07G0415500 PROTEIN"/>
    <property type="match status" value="1"/>
</dbReference>
<feature type="domain" description="Apple" evidence="23">
    <location>
        <begin position="339"/>
        <end position="421"/>
    </location>
</feature>
<evidence type="ECO:0000256" key="12">
    <source>
        <dbReference type="ARBA" id="ARBA00023136"/>
    </source>
</evidence>
<dbReference type="InterPro" id="IPR008271">
    <property type="entry name" value="Ser/Thr_kinase_AS"/>
</dbReference>
<dbReference type="SMART" id="SM00220">
    <property type="entry name" value="S_TKc"/>
    <property type="match status" value="1"/>
</dbReference>
<comment type="subcellular location">
    <subcellularLocation>
        <location evidence="1">Membrane</location>
        <topology evidence="1">Single-pass type I membrane protein</topology>
    </subcellularLocation>
</comment>
<evidence type="ECO:0000256" key="2">
    <source>
        <dbReference type="ARBA" id="ARBA00012513"/>
    </source>
</evidence>
<dbReference type="PROSITE" id="PS00108">
    <property type="entry name" value="PROTEIN_KINASE_ST"/>
    <property type="match status" value="1"/>
</dbReference>
<dbReference type="Pfam" id="PF00069">
    <property type="entry name" value="Pkinase"/>
    <property type="match status" value="1"/>
</dbReference>
<comment type="catalytic activity">
    <reaction evidence="16">
        <text>L-threonyl-[protein] + ATP = O-phospho-L-threonyl-[protein] + ADP + H(+)</text>
        <dbReference type="Rhea" id="RHEA:46608"/>
        <dbReference type="Rhea" id="RHEA-COMP:11060"/>
        <dbReference type="Rhea" id="RHEA-COMP:11605"/>
        <dbReference type="ChEBI" id="CHEBI:15378"/>
        <dbReference type="ChEBI" id="CHEBI:30013"/>
        <dbReference type="ChEBI" id="CHEBI:30616"/>
        <dbReference type="ChEBI" id="CHEBI:61977"/>
        <dbReference type="ChEBI" id="CHEBI:456216"/>
        <dbReference type="EC" id="2.7.11.1"/>
    </reaction>
</comment>
<evidence type="ECO:0000313" key="25">
    <source>
        <dbReference type="Proteomes" id="UP000327013"/>
    </source>
</evidence>
<evidence type="ECO:0000256" key="4">
    <source>
        <dbReference type="ARBA" id="ARBA00022536"/>
    </source>
</evidence>
<dbReference type="InterPro" id="IPR001480">
    <property type="entry name" value="Bulb-type_lectin_dom"/>
</dbReference>
<dbReference type="CDD" id="cd01098">
    <property type="entry name" value="PAN_AP_plant"/>
    <property type="match status" value="1"/>
</dbReference>
<evidence type="ECO:0000256" key="18">
    <source>
        <dbReference type="PROSITE-ProRule" id="PRU10141"/>
    </source>
</evidence>
<dbReference type="EMBL" id="CM017322">
    <property type="protein sequence ID" value="KAE8010391.1"/>
    <property type="molecule type" value="Genomic_DNA"/>
</dbReference>
<dbReference type="EC" id="2.7.11.1" evidence="2"/>
<name>A0A5N6QT97_9ROSI</name>
<evidence type="ECO:0000256" key="20">
    <source>
        <dbReference type="SAM" id="SignalP"/>
    </source>
</evidence>
<dbReference type="SMART" id="SM00108">
    <property type="entry name" value="B_lectin"/>
    <property type="match status" value="1"/>
</dbReference>
<evidence type="ECO:0000256" key="5">
    <source>
        <dbReference type="ARBA" id="ARBA00022679"/>
    </source>
</evidence>
<dbReference type="SUPFAM" id="SSF56112">
    <property type="entry name" value="Protein kinase-like (PK-like)"/>
    <property type="match status" value="1"/>
</dbReference>
<keyword evidence="10 18" id="KW-0067">ATP-binding</keyword>
<dbReference type="PROSITE" id="PS00107">
    <property type="entry name" value="PROTEIN_KINASE_ATP"/>
    <property type="match status" value="1"/>
</dbReference>
<dbReference type="GO" id="GO:0005524">
    <property type="term" value="F:ATP binding"/>
    <property type="evidence" value="ECO:0007669"/>
    <property type="project" value="UniProtKB-UniRule"/>
</dbReference>
<dbReference type="GO" id="GO:0048544">
    <property type="term" value="P:recognition of pollen"/>
    <property type="evidence" value="ECO:0007669"/>
    <property type="project" value="InterPro"/>
</dbReference>
<dbReference type="Gene3D" id="3.30.200.20">
    <property type="entry name" value="Phosphorylase Kinase, domain 1"/>
    <property type="match status" value="1"/>
</dbReference>
<evidence type="ECO:0000259" key="22">
    <source>
        <dbReference type="PROSITE" id="PS50927"/>
    </source>
</evidence>
<evidence type="ECO:0000259" key="21">
    <source>
        <dbReference type="PROSITE" id="PS50011"/>
    </source>
</evidence>
<keyword evidence="25" id="KW-1185">Reference proteome</keyword>
<dbReference type="Pfam" id="PF01453">
    <property type="entry name" value="B_lectin"/>
    <property type="match status" value="1"/>
</dbReference>
<dbReference type="Gene3D" id="1.10.510.10">
    <property type="entry name" value="Transferase(Phosphotransferase) domain 1"/>
    <property type="match status" value="1"/>
</dbReference>
<dbReference type="Gene3D" id="2.90.10.10">
    <property type="entry name" value="Bulb-type lectin domain"/>
    <property type="match status" value="1"/>
</dbReference>
<proteinExistence type="predicted"/>
<comment type="catalytic activity">
    <reaction evidence="17">
        <text>L-seryl-[protein] + ATP = O-phospho-L-seryl-[protein] + ADP + H(+)</text>
        <dbReference type="Rhea" id="RHEA:17989"/>
        <dbReference type="Rhea" id="RHEA-COMP:9863"/>
        <dbReference type="Rhea" id="RHEA-COMP:11604"/>
        <dbReference type="ChEBI" id="CHEBI:15378"/>
        <dbReference type="ChEBI" id="CHEBI:29999"/>
        <dbReference type="ChEBI" id="CHEBI:30616"/>
        <dbReference type="ChEBI" id="CHEBI:83421"/>
        <dbReference type="ChEBI" id="CHEBI:456216"/>
        <dbReference type="EC" id="2.7.11.1"/>
    </reaction>
</comment>
<dbReference type="Pfam" id="PF00954">
    <property type="entry name" value="S_locus_glycop"/>
    <property type="match status" value="1"/>
</dbReference>
<dbReference type="InterPro" id="IPR036426">
    <property type="entry name" value="Bulb-type_lectin_dom_sf"/>
</dbReference>
<evidence type="ECO:0000256" key="6">
    <source>
        <dbReference type="ARBA" id="ARBA00022692"/>
    </source>
</evidence>
<feature type="signal peptide" evidence="20">
    <location>
        <begin position="1"/>
        <end position="20"/>
    </location>
</feature>
<feature type="chain" id="PRO_5024395468" description="non-specific serine/threonine protein kinase" evidence="20">
    <location>
        <begin position="21"/>
        <end position="696"/>
    </location>
</feature>
<evidence type="ECO:0000256" key="3">
    <source>
        <dbReference type="ARBA" id="ARBA00022527"/>
    </source>
</evidence>
<keyword evidence="9" id="KW-0418">Kinase</keyword>
<dbReference type="FunFam" id="3.30.200.20:FF:000059">
    <property type="entry name" value="S-receptor-like serine/threonine-protein kinase"/>
    <property type="match status" value="1"/>
</dbReference>
<evidence type="ECO:0000256" key="19">
    <source>
        <dbReference type="SAM" id="Phobius"/>
    </source>
</evidence>
<feature type="transmembrane region" description="Helical" evidence="19">
    <location>
        <begin position="461"/>
        <end position="485"/>
    </location>
</feature>
<evidence type="ECO:0000313" key="24">
    <source>
        <dbReference type="EMBL" id="KAE8010391.1"/>
    </source>
</evidence>
<dbReference type="AlphaFoldDB" id="A0A5N6QT97"/>
<sequence>MDISILFLFLLCLLKTPSLSSSKTLDILRASSLSVEKPADALVSANGEFSAGFFPVGDNAFCFSIWFTRSSAPTVVWMANRDDPVDGKGSELSLLGDGKLILTNSVGISVWTTRTPVPASLDASKLQLQLLNTGNLVLHNSDPSVIIWQSFDSPTDTLLPQQALTRISSLVSKKSQADYSSGYYKLYFDNDNVLRLLHQGLTISSLYWPAPWFDDPGQAGRSRYNTSRDGIFNVSGYFLSSDHFEFRAADFGEVIPRRLTIDSDGNLRLYSLQVNSSRDWVVTWQALSGPCQVHGVCGPNSVCSYDHASGRRCDCIPGFKMEDPTDWSFGCTPEFNISCSQMNESSFVQLAHVEFYGSDIAAPLNRSLQGCEQECQKSCACVGFQFKFIGDVGQYSCYPKYMLLNGRRTPNFEGDLYLRLPKGTSLFDNKTASDDDEPRLRCIREVSKQVRRTYENKTVKLLLWFATAVGGLEVICVLLVLFFLFRTDIHSDPAEQGYLLTSRFRRFSFAELRKATKGFSEVVGRGAGGTVYKGVLPDQRVCAIKRLNEANQGEAEFLAEVNTIGRLNHMNLIEIWGFCAEGKHRLLVYEYMEHGSLAKNLSSNIALDWEKRFEIAVGTAKGLAYLHEECLEWVLHCDVKPQNILLYSDNYLPKVADFGLSKLLNRSELDHSSFSKMRGTRGYMAPEVALQSSHHI</sequence>
<keyword evidence="4" id="KW-0245">EGF-like domain</keyword>
<dbReference type="InterPro" id="IPR000858">
    <property type="entry name" value="S_locus_glycoprot_dom"/>
</dbReference>
<keyword evidence="13" id="KW-1015">Disulfide bond</keyword>
<evidence type="ECO:0000256" key="8">
    <source>
        <dbReference type="ARBA" id="ARBA00022741"/>
    </source>
</evidence>
<keyword evidence="15" id="KW-0325">Glycoprotein</keyword>
<dbReference type="PANTHER" id="PTHR47974:SF3">
    <property type="entry name" value="RECEPTOR-LIKE SERINE_THREONINE-PROTEIN KINASE"/>
    <property type="match status" value="1"/>
</dbReference>
<dbReference type="InterPro" id="IPR017441">
    <property type="entry name" value="Protein_kinase_ATP_BS"/>
</dbReference>
<feature type="domain" description="Protein kinase" evidence="21">
    <location>
        <begin position="517"/>
        <end position="696"/>
    </location>
</feature>
<dbReference type="InterPro" id="IPR011009">
    <property type="entry name" value="Kinase-like_dom_sf"/>
</dbReference>
<evidence type="ECO:0000256" key="17">
    <source>
        <dbReference type="ARBA" id="ARBA00048679"/>
    </source>
</evidence>
<evidence type="ECO:0000256" key="16">
    <source>
        <dbReference type="ARBA" id="ARBA00047899"/>
    </source>
</evidence>
<gene>
    <name evidence="24" type="ORF">FH972_006762</name>
</gene>
<evidence type="ECO:0000256" key="1">
    <source>
        <dbReference type="ARBA" id="ARBA00004479"/>
    </source>
</evidence>
<feature type="domain" description="Bulb-type lectin" evidence="22">
    <location>
        <begin position="27"/>
        <end position="151"/>
    </location>
</feature>
<evidence type="ECO:0000256" key="7">
    <source>
        <dbReference type="ARBA" id="ARBA00022729"/>
    </source>
</evidence>
<evidence type="ECO:0000256" key="10">
    <source>
        <dbReference type="ARBA" id="ARBA00022840"/>
    </source>
</evidence>
<dbReference type="GO" id="GO:0016020">
    <property type="term" value="C:membrane"/>
    <property type="evidence" value="ECO:0007669"/>
    <property type="project" value="UniProtKB-SubCell"/>
</dbReference>
<dbReference type="PROSITE" id="PS50927">
    <property type="entry name" value="BULB_LECTIN"/>
    <property type="match status" value="1"/>
</dbReference>
<dbReference type="InterPro" id="IPR000719">
    <property type="entry name" value="Prot_kinase_dom"/>
</dbReference>
<keyword evidence="12 19" id="KW-0472">Membrane</keyword>
<keyword evidence="14" id="KW-0675">Receptor</keyword>
<accession>A0A5N6QT97</accession>
<evidence type="ECO:0000256" key="15">
    <source>
        <dbReference type="ARBA" id="ARBA00023180"/>
    </source>
</evidence>
<keyword evidence="5" id="KW-0808">Transferase</keyword>
<reference evidence="24 25" key="1">
    <citation type="submission" date="2019-06" db="EMBL/GenBank/DDBJ databases">
        <title>A chromosomal-level reference genome of Carpinus fangiana (Coryloideae, Betulaceae).</title>
        <authorList>
            <person name="Yang X."/>
            <person name="Wang Z."/>
            <person name="Zhang L."/>
            <person name="Hao G."/>
            <person name="Liu J."/>
            <person name="Yang Y."/>
        </authorList>
    </citation>
    <scope>NUCLEOTIDE SEQUENCE [LARGE SCALE GENOMIC DNA]</scope>
    <source>
        <strain evidence="24">Cfa_2016G</strain>
        <tissue evidence="24">Leaf</tissue>
    </source>
</reference>
<protein>
    <recommendedName>
        <fullName evidence="2">non-specific serine/threonine protein kinase</fullName>
        <ecNumber evidence="2">2.7.11.1</ecNumber>
    </recommendedName>
</protein>
<dbReference type="SUPFAM" id="SSF51110">
    <property type="entry name" value="alpha-D-mannose-specific plant lectins"/>
    <property type="match status" value="1"/>
</dbReference>
<keyword evidence="3" id="KW-0723">Serine/threonine-protein kinase</keyword>
<organism evidence="24 25">
    <name type="scientific">Carpinus fangiana</name>
    <dbReference type="NCBI Taxonomy" id="176857"/>
    <lineage>
        <taxon>Eukaryota</taxon>
        <taxon>Viridiplantae</taxon>
        <taxon>Streptophyta</taxon>
        <taxon>Embryophyta</taxon>
        <taxon>Tracheophyta</taxon>
        <taxon>Spermatophyta</taxon>
        <taxon>Magnoliopsida</taxon>
        <taxon>eudicotyledons</taxon>
        <taxon>Gunneridae</taxon>
        <taxon>Pentapetalae</taxon>
        <taxon>rosids</taxon>
        <taxon>fabids</taxon>
        <taxon>Fagales</taxon>
        <taxon>Betulaceae</taxon>
        <taxon>Carpinus</taxon>
    </lineage>
</organism>